<dbReference type="Pfam" id="PF00046">
    <property type="entry name" value="Homeodomain"/>
    <property type="match status" value="1"/>
</dbReference>
<dbReference type="Pfam" id="PF00157">
    <property type="entry name" value="Pou"/>
    <property type="match status" value="1"/>
</dbReference>
<dbReference type="InterPro" id="IPR050255">
    <property type="entry name" value="POU_domain_TF"/>
</dbReference>
<feature type="region of interest" description="Disordered" evidence="8">
    <location>
        <begin position="631"/>
        <end position="654"/>
    </location>
</feature>
<evidence type="ECO:0000313" key="12">
    <source>
        <dbReference type="RefSeq" id="XP_022090908.1"/>
    </source>
</evidence>
<gene>
    <name evidence="12 13" type="primary">LOC110979435</name>
</gene>
<keyword evidence="3 5" id="KW-0371">Homeobox</keyword>
<feature type="domain" description="POU-specific" evidence="10">
    <location>
        <begin position="469"/>
        <end position="543"/>
    </location>
</feature>
<dbReference type="SMART" id="SM00389">
    <property type="entry name" value="HOX"/>
    <property type="match status" value="1"/>
</dbReference>
<feature type="domain" description="Homeobox" evidence="9">
    <location>
        <begin position="563"/>
        <end position="623"/>
    </location>
</feature>
<accession>A0A8B7YCD7</accession>
<dbReference type="Gene3D" id="1.10.260.40">
    <property type="entry name" value="lambda repressor-like DNA-binding domains"/>
    <property type="match status" value="1"/>
</dbReference>
<reference evidence="12 13" key="1">
    <citation type="submission" date="2025-04" db="UniProtKB">
        <authorList>
            <consortium name="RefSeq"/>
        </authorList>
    </citation>
    <scope>IDENTIFICATION</scope>
</reference>
<evidence type="ECO:0000256" key="4">
    <source>
        <dbReference type="ARBA" id="ARBA00023242"/>
    </source>
</evidence>
<evidence type="ECO:0000256" key="1">
    <source>
        <dbReference type="ARBA" id="ARBA00004123"/>
    </source>
</evidence>
<dbReference type="InterPro" id="IPR013847">
    <property type="entry name" value="POU"/>
</dbReference>
<dbReference type="SUPFAM" id="SSF47413">
    <property type="entry name" value="lambda repressor-like DNA-binding domains"/>
    <property type="match status" value="1"/>
</dbReference>
<evidence type="ECO:0000256" key="8">
    <source>
        <dbReference type="SAM" id="MobiDB-lite"/>
    </source>
</evidence>
<evidence type="ECO:0000256" key="2">
    <source>
        <dbReference type="ARBA" id="ARBA00023125"/>
    </source>
</evidence>
<evidence type="ECO:0000313" key="13">
    <source>
        <dbReference type="RefSeq" id="XP_022090909.1"/>
    </source>
</evidence>
<dbReference type="SMART" id="SM00352">
    <property type="entry name" value="POU"/>
    <property type="match status" value="1"/>
</dbReference>
<dbReference type="OrthoDB" id="10066259at2759"/>
<comment type="similarity">
    <text evidence="7">Belongs to the POU transcription factor family.</text>
</comment>
<dbReference type="CDD" id="cd00086">
    <property type="entry name" value="homeodomain"/>
    <property type="match status" value="1"/>
</dbReference>
<evidence type="ECO:0000256" key="3">
    <source>
        <dbReference type="ARBA" id="ARBA00023155"/>
    </source>
</evidence>
<evidence type="ECO:0000256" key="7">
    <source>
        <dbReference type="RuleBase" id="RU361194"/>
    </source>
</evidence>
<keyword evidence="4 5" id="KW-0539">Nucleus</keyword>
<dbReference type="PROSITE" id="PS51179">
    <property type="entry name" value="POU_3"/>
    <property type="match status" value="1"/>
</dbReference>
<dbReference type="GO" id="GO:0000981">
    <property type="term" value="F:DNA-binding transcription factor activity, RNA polymerase II-specific"/>
    <property type="evidence" value="ECO:0007669"/>
    <property type="project" value="TreeGrafter"/>
</dbReference>
<dbReference type="PANTHER" id="PTHR11636:SF5">
    <property type="entry name" value="POU DOMAIN MOTIF 3, ISOFORM F"/>
    <property type="match status" value="1"/>
</dbReference>
<dbReference type="FunFam" id="1.10.260.40:FF:000013">
    <property type="entry name" value="POU domain protein"/>
    <property type="match status" value="1"/>
</dbReference>
<dbReference type="PRINTS" id="PR00028">
    <property type="entry name" value="POUDOMAIN"/>
</dbReference>
<feature type="DNA-binding region" description="Homeobox" evidence="5">
    <location>
        <begin position="565"/>
        <end position="624"/>
    </location>
</feature>
<evidence type="ECO:0000256" key="5">
    <source>
        <dbReference type="PROSITE-ProRule" id="PRU00108"/>
    </source>
</evidence>
<keyword evidence="11" id="KW-1185">Reference proteome</keyword>
<dbReference type="GeneID" id="110979435"/>
<evidence type="ECO:0000259" key="9">
    <source>
        <dbReference type="PROSITE" id="PS50071"/>
    </source>
</evidence>
<dbReference type="InterPro" id="IPR001356">
    <property type="entry name" value="HD"/>
</dbReference>
<keyword evidence="7" id="KW-0804">Transcription</keyword>
<evidence type="ECO:0000313" key="11">
    <source>
        <dbReference type="Proteomes" id="UP000694845"/>
    </source>
</evidence>
<dbReference type="KEGG" id="aplc:110979435"/>
<evidence type="ECO:0000259" key="10">
    <source>
        <dbReference type="PROSITE" id="PS51179"/>
    </source>
</evidence>
<dbReference type="InterPro" id="IPR010982">
    <property type="entry name" value="Lambda_DNA-bd_dom_sf"/>
</dbReference>
<dbReference type="Gene3D" id="1.10.10.60">
    <property type="entry name" value="Homeodomain-like"/>
    <property type="match status" value="1"/>
</dbReference>
<dbReference type="InterPro" id="IPR000327">
    <property type="entry name" value="POU_dom"/>
</dbReference>
<dbReference type="PROSITE" id="PS50071">
    <property type="entry name" value="HOMEOBOX_2"/>
    <property type="match status" value="1"/>
</dbReference>
<dbReference type="Proteomes" id="UP000694845">
    <property type="component" value="Unplaced"/>
</dbReference>
<dbReference type="PROSITE" id="PS00465">
    <property type="entry name" value="POU_2"/>
    <property type="match status" value="1"/>
</dbReference>
<dbReference type="GO" id="GO:0005634">
    <property type="term" value="C:nucleus"/>
    <property type="evidence" value="ECO:0007669"/>
    <property type="project" value="UniProtKB-SubCell"/>
</dbReference>
<protein>
    <recommendedName>
        <fullName evidence="7">POU domain protein</fullName>
    </recommendedName>
</protein>
<name>A0A8B7YCD7_ACAPL</name>
<organism evidence="11 12">
    <name type="scientific">Acanthaster planci</name>
    <name type="common">Crown-of-thorns starfish</name>
    <dbReference type="NCBI Taxonomy" id="133434"/>
    <lineage>
        <taxon>Eukaryota</taxon>
        <taxon>Metazoa</taxon>
        <taxon>Echinodermata</taxon>
        <taxon>Eleutherozoa</taxon>
        <taxon>Asterozoa</taxon>
        <taxon>Asteroidea</taxon>
        <taxon>Valvatacea</taxon>
        <taxon>Valvatida</taxon>
        <taxon>Acanthasteridae</taxon>
        <taxon>Acanthaster</taxon>
    </lineage>
</organism>
<dbReference type="PANTHER" id="PTHR11636">
    <property type="entry name" value="POU DOMAIN"/>
    <property type="match status" value="1"/>
</dbReference>
<sequence length="654" mass="67161">MIMDGESANQHIVGNGKLDPAVTISGALPSVSVANVITGTQDPMVSGQMTLKTTSNAKPQSASDQLLLAMQSATGGQAIRSGMVISPTKQAFQSGLKGLGTTIPASLGNSTSTQQLLLSPPIQTLQSPQQVLTNQLSAAQQIFTIPSNNATGQQQVLTLPITNAAGQQQILTIPVSLAQTSGGIQFLIPTSGGQLLAANIGGVVPTMANASTGAASQTNVTSALAGLTQTTSVTSLSKQYTSSSSTSAAAAAQPATTTAATTPLPSMSVLASQTGLGQLPLPQMLMNATGLNSSARALAAAGLATMVSAPPLTQVGQLGATNQQTTATPVLTTTQRAAVPAAAASTTAATTDPAAAGLTSQQIAAHGLASTGQLLASHGLPKQLITTQSPVIVGAGQATGAQAAGVQQLIGGQVVTQAVVGSTLVTTQANNQVTAAQVKAPSSPTNNTATVTGSSSGKAVSSLGNTTEVDGINLEEIKEFAKAFKIRRLSLGLTQTQVGQALSATEGPAYSQSAICRFEKLDITPKSAQKIKPVLERWMQEAEERHKNGLSQLSDYIGSSEPTKKRKRRTSFTPQALEYLTLQFEKNTHPSGAEMTAMANEINYEREVIRVWFCNKRQALKNTIKKLKAVNDAGSPQETDPSETVVIKTEETYA</sequence>
<proteinExistence type="inferred from homology"/>
<dbReference type="SUPFAM" id="SSF46689">
    <property type="entry name" value="Homeodomain-like"/>
    <property type="match status" value="1"/>
</dbReference>
<comment type="subcellular location">
    <subcellularLocation>
        <location evidence="1 5 6">Nucleus</location>
    </subcellularLocation>
</comment>
<dbReference type="InterPro" id="IPR009057">
    <property type="entry name" value="Homeodomain-like_sf"/>
</dbReference>
<dbReference type="RefSeq" id="XP_022090909.1">
    <property type="nucleotide sequence ID" value="XM_022235217.1"/>
</dbReference>
<evidence type="ECO:0000256" key="6">
    <source>
        <dbReference type="RuleBase" id="RU000682"/>
    </source>
</evidence>
<dbReference type="GO" id="GO:0000978">
    <property type="term" value="F:RNA polymerase II cis-regulatory region sequence-specific DNA binding"/>
    <property type="evidence" value="ECO:0007669"/>
    <property type="project" value="TreeGrafter"/>
</dbReference>
<feature type="region of interest" description="Disordered" evidence="8">
    <location>
        <begin position="438"/>
        <end position="462"/>
    </location>
</feature>
<keyword evidence="2 5" id="KW-0238">DNA-binding</keyword>
<dbReference type="PROSITE" id="PS00035">
    <property type="entry name" value="POU_1"/>
    <property type="match status" value="1"/>
</dbReference>
<dbReference type="RefSeq" id="XP_022090908.1">
    <property type="nucleotide sequence ID" value="XM_022235216.1"/>
</dbReference>
<dbReference type="AlphaFoldDB" id="A0A8B7YCD7"/>